<dbReference type="EMBL" id="NIBG01000002">
    <property type="protein sequence ID" value="PAB60716.1"/>
    <property type="molecule type" value="Genomic_DNA"/>
</dbReference>
<sequence length="286" mass="33094">MVGGLKMEGRIWIPKNVEKKEACPCGSEKTYEKCCLKKGLKYRNYGKNHEDKNILIEESECDREYRKITGVVLDTINKADMENGLSVSYGVESLKQLYGLYEDSISIFSKYSSCTKGCSQCCHMYVDLTAMEAEVIRKFVIENFTNEEIEKIMCRLEENKDLVPDYRELVGLEKMSDQLDSYWSKQIPCPFLNEEKECGIYQVRPVKCRTFMAFSKEENCTYEDNKSFRIETPMGNGLLIGADAISTNVKRFKDLKAEDKKTNLLALKKSIYHWFKDGFNNIDRSI</sequence>
<name>A0A267MME8_9FIRM</name>
<evidence type="ECO:0000313" key="1">
    <source>
        <dbReference type="EMBL" id="PAB60716.1"/>
    </source>
</evidence>
<comment type="caution">
    <text evidence="1">The sequence shown here is derived from an EMBL/GenBank/DDBJ whole genome shotgun (WGS) entry which is preliminary data.</text>
</comment>
<evidence type="ECO:0000313" key="2">
    <source>
        <dbReference type="Proteomes" id="UP000216024"/>
    </source>
</evidence>
<reference evidence="1 2" key="1">
    <citation type="submission" date="2017-06" db="EMBL/GenBank/DDBJ databases">
        <title>Draft genome sequence of anaerobic fermentative bacterium Anaeromicrobium sediminis DY2726D isolated from West Pacific Ocean sediments.</title>
        <authorList>
            <person name="Zeng X."/>
        </authorList>
    </citation>
    <scope>NUCLEOTIDE SEQUENCE [LARGE SCALE GENOMIC DNA]</scope>
    <source>
        <strain evidence="1 2">DY2726D</strain>
    </source>
</reference>
<proteinExistence type="predicted"/>
<dbReference type="Pfam" id="PF03692">
    <property type="entry name" value="CxxCxxCC"/>
    <property type="match status" value="1"/>
</dbReference>
<dbReference type="Pfam" id="PF02810">
    <property type="entry name" value="SEC-C"/>
    <property type="match status" value="1"/>
</dbReference>
<gene>
    <name evidence="1" type="ORF">CCE28_04030</name>
</gene>
<dbReference type="InterPro" id="IPR004027">
    <property type="entry name" value="SEC_C_motif"/>
</dbReference>
<dbReference type="InterPro" id="IPR005358">
    <property type="entry name" value="Puta_zinc/iron-chelating_dom"/>
</dbReference>
<protein>
    <recommendedName>
        <fullName evidence="3">Zinc/iron-chelating domain-containing protein</fullName>
    </recommendedName>
</protein>
<keyword evidence="2" id="KW-1185">Reference proteome</keyword>
<evidence type="ECO:0008006" key="3">
    <source>
        <dbReference type="Google" id="ProtNLM"/>
    </source>
</evidence>
<dbReference type="OrthoDB" id="9810361at2"/>
<dbReference type="AlphaFoldDB" id="A0A267MME8"/>
<organism evidence="1 2">
    <name type="scientific">Anaeromicrobium sediminis</name>
    <dbReference type="NCBI Taxonomy" id="1478221"/>
    <lineage>
        <taxon>Bacteria</taxon>
        <taxon>Bacillati</taxon>
        <taxon>Bacillota</taxon>
        <taxon>Clostridia</taxon>
        <taxon>Peptostreptococcales</taxon>
        <taxon>Thermotaleaceae</taxon>
        <taxon>Anaeromicrobium</taxon>
    </lineage>
</organism>
<accession>A0A267MME8</accession>
<dbReference type="Proteomes" id="UP000216024">
    <property type="component" value="Unassembled WGS sequence"/>
</dbReference>